<dbReference type="PROSITE" id="PS50977">
    <property type="entry name" value="HTH_TETR_2"/>
    <property type="match status" value="1"/>
</dbReference>
<dbReference type="GO" id="GO:0003677">
    <property type="term" value="F:DNA binding"/>
    <property type="evidence" value="ECO:0007669"/>
    <property type="project" value="UniProtKB-UniRule"/>
</dbReference>
<keyword evidence="6" id="KW-0614">Plasmid</keyword>
<dbReference type="Gene3D" id="1.10.10.60">
    <property type="entry name" value="Homeodomain-like"/>
    <property type="match status" value="1"/>
</dbReference>
<sequence>MNYSKTYLKIINTAYKLIAENGYDKTSINNIVKEAGISKGGLYHYFKSKEELFIKVVEYIFQSFDFINIFNSSTITIDNYMDKLKNIGKMFSLIDAQDENYFKFQNEFMIQALRDENIKGILTEIYNEFMPMIENLFLHLKNIGVSLREKNIKTLSEKVFVFLDGLMIYKGFGISLDCEKLWNSFLEDLII</sequence>
<dbReference type="PROSITE" id="PS01081">
    <property type="entry name" value="HTH_TETR_1"/>
    <property type="match status" value="1"/>
</dbReference>
<accession>A0AAU9DSK0</accession>
<dbReference type="PANTHER" id="PTHR43479:SF11">
    <property type="entry name" value="ACREF_ENVCD OPERON REPRESSOR-RELATED"/>
    <property type="match status" value="1"/>
</dbReference>
<dbReference type="InterPro" id="IPR001647">
    <property type="entry name" value="HTH_TetR"/>
</dbReference>
<dbReference type="PANTHER" id="PTHR43479">
    <property type="entry name" value="ACREF/ENVCD OPERON REPRESSOR-RELATED"/>
    <property type="match status" value="1"/>
</dbReference>
<dbReference type="PRINTS" id="PR00455">
    <property type="entry name" value="HTHTETR"/>
</dbReference>
<geneLocation type="plasmid" evidence="6 7">
    <name>pHIC</name>
</geneLocation>
<dbReference type="EMBL" id="AP027060">
    <property type="protein sequence ID" value="BDU51613.1"/>
    <property type="molecule type" value="Genomic_DNA"/>
</dbReference>
<feature type="domain" description="HTH tetR-type" evidence="5">
    <location>
        <begin position="4"/>
        <end position="64"/>
    </location>
</feature>
<keyword evidence="7" id="KW-1185">Reference proteome</keyword>
<evidence type="ECO:0000259" key="5">
    <source>
        <dbReference type="PROSITE" id="PS50977"/>
    </source>
</evidence>
<reference evidence="6 7" key="1">
    <citation type="submission" date="2022-11" db="EMBL/GenBank/DDBJ databases">
        <title>Haliovirga abyssi gen. nov., sp. nov., a mesophilic fermentative bacterium isolated from the Iheya North hydrothermal field and the proposal of Haliovirgaceae fam. nov.</title>
        <authorList>
            <person name="Miyazaki U."/>
            <person name="Tame A."/>
            <person name="Miyazaki J."/>
            <person name="Takai K."/>
            <person name="Sawayama S."/>
            <person name="Kitajima M."/>
            <person name="Okamoto A."/>
            <person name="Nakagawa S."/>
        </authorList>
    </citation>
    <scope>NUCLEOTIDE SEQUENCE [LARGE SCALE GENOMIC DNA]</scope>
    <source>
        <strain evidence="6 7">IC12</strain>
        <plasmid evidence="6 7">pHIC</plasmid>
    </source>
</reference>
<feature type="DNA-binding region" description="H-T-H motif" evidence="4">
    <location>
        <begin position="27"/>
        <end position="46"/>
    </location>
</feature>
<evidence type="ECO:0000313" key="7">
    <source>
        <dbReference type="Proteomes" id="UP001321582"/>
    </source>
</evidence>
<evidence type="ECO:0000313" key="6">
    <source>
        <dbReference type="EMBL" id="BDU51613.1"/>
    </source>
</evidence>
<dbReference type="InterPro" id="IPR050624">
    <property type="entry name" value="HTH-type_Tx_Regulator"/>
</dbReference>
<keyword evidence="1" id="KW-0805">Transcription regulation</keyword>
<dbReference type="SUPFAM" id="SSF46689">
    <property type="entry name" value="Homeodomain-like"/>
    <property type="match status" value="1"/>
</dbReference>
<dbReference type="Gene3D" id="1.10.357.10">
    <property type="entry name" value="Tetracycline Repressor, domain 2"/>
    <property type="match status" value="1"/>
</dbReference>
<evidence type="ECO:0000256" key="1">
    <source>
        <dbReference type="ARBA" id="ARBA00023015"/>
    </source>
</evidence>
<keyword evidence="3" id="KW-0804">Transcription</keyword>
<dbReference type="FunFam" id="1.10.10.60:FF:000141">
    <property type="entry name" value="TetR family transcriptional regulator"/>
    <property type="match status" value="1"/>
</dbReference>
<evidence type="ECO:0000256" key="4">
    <source>
        <dbReference type="PROSITE-ProRule" id="PRU00335"/>
    </source>
</evidence>
<proteinExistence type="predicted"/>
<dbReference type="Proteomes" id="UP001321582">
    <property type="component" value="Plasmid pHIC"/>
</dbReference>
<protein>
    <recommendedName>
        <fullName evidence="5">HTH tetR-type domain-containing protein</fullName>
    </recommendedName>
</protein>
<dbReference type="RefSeq" id="WP_307905483.1">
    <property type="nucleotide sequence ID" value="NZ_AP027060.1"/>
</dbReference>
<evidence type="ECO:0000256" key="3">
    <source>
        <dbReference type="ARBA" id="ARBA00023163"/>
    </source>
</evidence>
<dbReference type="Pfam" id="PF00440">
    <property type="entry name" value="TetR_N"/>
    <property type="match status" value="1"/>
</dbReference>
<keyword evidence="2 4" id="KW-0238">DNA-binding</keyword>
<gene>
    <name evidence="6" type="ORF">HLVA_21820</name>
</gene>
<dbReference type="AlphaFoldDB" id="A0AAU9DSK0"/>
<evidence type="ECO:0000256" key="2">
    <source>
        <dbReference type="ARBA" id="ARBA00023125"/>
    </source>
</evidence>
<dbReference type="KEGG" id="haby:HLVA_21820"/>
<organism evidence="6 7">
    <name type="scientific">Haliovirga abyssi</name>
    <dbReference type="NCBI Taxonomy" id="2996794"/>
    <lineage>
        <taxon>Bacteria</taxon>
        <taxon>Fusobacteriati</taxon>
        <taxon>Fusobacteriota</taxon>
        <taxon>Fusobacteriia</taxon>
        <taxon>Fusobacteriales</taxon>
        <taxon>Haliovirgaceae</taxon>
        <taxon>Haliovirga</taxon>
    </lineage>
</organism>
<name>A0AAU9DSK0_9FUSO</name>
<dbReference type="InterPro" id="IPR023772">
    <property type="entry name" value="DNA-bd_HTH_TetR-type_CS"/>
</dbReference>
<dbReference type="InterPro" id="IPR009057">
    <property type="entry name" value="Homeodomain-like_sf"/>
</dbReference>